<dbReference type="InterPro" id="IPR025322">
    <property type="entry name" value="PADRE_dom"/>
</dbReference>
<accession>A0A067JZ61</accession>
<keyword evidence="2" id="KW-1185">Reference proteome</keyword>
<proteinExistence type="predicted"/>
<name>A0A067JZ61_JATCU</name>
<dbReference type="PANTHER" id="PTHR33148">
    <property type="entry name" value="PLASTID MOVEMENT IMPAIRED PROTEIN-RELATED"/>
    <property type="match status" value="1"/>
</dbReference>
<sequence length="210" mass="23078">MGNCSLKGVAGDFPNKIRLFTRSGDIIELKGPKLAKDVLSEFPGFGIFRQGNATTSSPLPTYEYLIGGQFYYLLPLEGMPIMLRDTGVANDQVCEMDFAKKENVGLTESPEMSSWKRLDLGKEKVNGPMPGPALQVLPSQRNGVWKVKLVINPKQLEEILSEEENTEALIEKMRMAAAANSASLAPRRSKSTWKPCLSNVFKVSPIDGAK</sequence>
<organism evidence="1 2">
    <name type="scientific">Jatropha curcas</name>
    <name type="common">Barbados nut</name>
    <dbReference type="NCBI Taxonomy" id="180498"/>
    <lineage>
        <taxon>Eukaryota</taxon>
        <taxon>Viridiplantae</taxon>
        <taxon>Streptophyta</taxon>
        <taxon>Embryophyta</taxon>
        <taxon>Tracheophyta</taxon>
        <taxon>Spermatophyta</taxon>
        <taxon>Magnoliopsida</taxon>
        <taxon>eudicotyledons</taxon>
        <taxon>Gunneridae</taxon>
        <taxon>Pentapetalae</taxon>
        <taxon>rosids</taxon>
        <taxon>fabids</taxon>
        <taxon>Malpighiales</taxon>
        <taxon>Euphorbiaceae</taxon>
        <taxon>Crotonoideae</taxon>
        <taxon>Jatropheae</taxon>
        <taxon>Jatropha</taxon>
    </lineage>
</organism>
<dbReference type="AlphaFoldDB" id="A0A067JZ61"/>
<gene>
    <name evidence="1" type="ORF">JCGZ_20436</name>
</gene>
<dbReference type="KEGG" id="jcu:105646027"/>
<dbReference type="EMBL" id="KK914993">
    <property type="protein sequence ID" value="KDP25280.1"/>
    <property type="molecule type" value="Genomic_DNA"/>
</dbReference>
<dbReference type="OrthoDB" id="1916282at2759"/>
<dbReference type="PANTHER" id="PTHR33148:SF33">
    <property type="entry name" value="DUF4228 DOMAIN PROTEIN"/>
    <property type="match status" value="1"/>
</dbReference>
<evidence type="ECO:0000313" key="1">
    <source>
        <dbReference type="EMBL" id="KDP25280.1"/>
    </source>
</evidence>
<evidence type="ECO:0000313" key="2">
    <source>
        <dbReference type="Proteomes" id="UP000027138"/>
    </source>
</evidence>
<dbReference type="Proteomes" id="UP000027138">
    <property type="component" value="Unassembled WGS sequence"/>
</dbReference>
<dbReference type="Pfam" id="PF14009">
    <property type="entry name" value="PADRE"/>
    <property type="match status" value="1"/>
</dbReference>
<protein>
    <submittedName>
        <fullName evidence="1">Uncharacterized protein</fullName>
    </submittedName>
</protein>
<reference evidence="1 2" key="1">
    <citation type="journal article" date="2014" name="PLoS ONE">
        <title>Global Analysis of Gene Expression Profiles in Physic Nut (Jatropha curcas L.) Seedlings Exposed to Salt Stress.</title>
        <authorList>
            <person name="Zhang L."/>
            <person name="Zhang C."/>
            <person name="Wu P."/>
            <person name="Chen Y."/>
            <person name="Li M."/>
            <person name="Jiang H."/>
            <person name="Wu G."/>
        </authorList>
    </citation>
    <scope>NUCLEOTIDE SEQUENCE [LARGE SCALE GENOMIC DNA]</scope>
    <source>
        <strain evidence="2">cv. GZQX0401</strain>
        <tissue evidence="1">Young leaves</tissue>
    </source>
</reference>